<name>A0A9Q1JTJ9_9CARY</name>
<dbReference type="AlphaFoldDB" id="A0A9Q1JTJ9"/>
<evidence type="ECO:0000256" key="3">
    <source>
        <dbReference type="SAM" id="SignalP"/>
    </source>
</evidence>
<keyword evidence="2" id="KW-0325">Glycoprotein</keyword>
<protein>
    <recommendedName>
        <fullName evidence="6">Gamma-interferon-inducible lysosomal thiol reductase</fullName>
    </recommendedName>
</protein>
<feature type="signal peptide" evidence="3">
    <location>
        <begin position="1"/>
        <end position="29"/>
    </location>
</feature>
<evidence type="ECO:0000256" key="1">
    <source>
        <dbReference type="ARBA" id="ARBA00005679"/>
    </source>
</evidence>
<keyword evidence="3" id="KW-0732">Signal</keyword>
<keyword evidence="5" id="KW-1185">Reference proteome</keyword>
<reference evidence="4" key="1">
    <citation type="submission" date="2022-04" db="EMBL/GenBank/DDBJ databases">
        <title>Carnegiea gigantea Genome sequencing and assembly v2.</title>
        <authorList>
            <person name="Copetti D."/>
            <person name="Sanderson M.J."/>
            <person name="Burquez A."/>
            <person name="Wojciechowski M.F."/>
        </authorList>
    </citation>
    <scope>NUCLEOTIDE SEQUENCE</scope>
    <source>
        <strain evidence="4">SGP5-SGP5p</strain>
        <tissue evidence="4">Aerial part</tissue>
    </source>
</reference>
<dbReference type="PANTHER" id="PTHR13234:SF48">
    <property type="entry name" value="GAMMA INTERFERON RESPONSIVE LYSOSOMAL THIOL (GILT) REDUCTASE FAMILY PROTEIN"/>
    <property type="match status" value="1"/>
</dbReference>
<accession>A0A9Q1JTJ9</accession>
<evidence type="ECO:0000313" key="5">
    <source>
        <dbReference type="Proteomes" id="UP001153076"/>
    </source>
</evidence>
<sequence length="266" mass="30219">MKCLSHLLQALALALFLIYFSPPSSYSYAQTPDPQKVDLTLYYESLCPYCSYFIAHDLVRLFTDGLSSIVNLRLVPWGNSAIDASGYFQCQHGTGECLLNTVEACAIYVYPDPYKHYFFIQCIEALAYRGKEAEWQSCFAETSLEPQTLFDCYNQGIGRRLELQYAYETGQLNPPHLYVPWVLVNNQPLHGDYQNFITYICRAYKGPSVPTVCDSVQFETDSFNEEKTDAAQQGCSVGDQKNLTLFEPTKILQQSRRVFSGGSNKR</sequence>
<evidence type="ECO:0000256" key="2">
    <source>
        <dbReference type="ARBA" id="ARBA00023180"/>
    </source>
</evidence>
<comment type="caution">
    <text evidence="4">The sequence shown here is derived from an EMBL/GenBank/DDBJ whole genome shotgun (WGS) entry which is preliminary data.</text>
</comment>
<comment type="similarity">
    <text evidence="1">Belongs to the GILT family.</text>
</comment>
<dbReference type="EMBL" id="JAKOGI010000771">
    <property type="protein sequence ID" value="KAJ8430675.1"/>
    <property type="molecule type" value="Genomic_DNA"/>
</dbReference>
<feature type="chain" id="PRO_5040439309" description="Gamma-interferon-inducible lysosomal thiol reductase" evidence="3">
    <location>
        <begin position="30"/>
        <end position="266"/>
    </location>
</feature>
<gene>
    <name evidence="4" type="ORF">Cgig2_033831</name>
</gene>
<dbReference type="GO" id="GO:0016671">
    <property type="term" value="F:oxidoreductase activity, acting on a sulfur group of donors, disulfide as acceptor"/>
    <property type="evidence" value="ECO:0007669"/>
    <property type="project" value="InterPro"/>
</dbReference>
<evidence type="ECO:0008006" key="6">
    <source>
        <dbReference type="Google" id="ProtNLM"/>
    </source>
</evidence>
<dbReference type="Pfam" id="PF03227">
    <property type="entry name" value="GILT"/>
    <property type="match status" value="1"/>
</dbReference>
<proteinExistence type="inferred from homology"/>
<dbReference type="PANTHER" id="PTHR13234">
    <property type="entry name" value="GAMMA-INTERFERON INDUCIBLE LYSOSOMAL THIOL REDUCTASE GILT"/>
    <property type="match status" value="1"/>
</dbReference>
<dbReference type="Proteomes" id="UP001153076">
    <property type="component" value="Unassembled WGS sequence"/>
</dbReference>
<evidence type="ECO:0000313" key="4">
    <source>
        <dbReference type="EMBL" id="KAJ8430675.1"/>
    </source>
</evidence>
<dbReference type="InterPro" id="IPR004911">
    <property type="entry name" value="Interferon-induced_GILT"/>
</dbReference>
<organism evidence="4 5">
    <name type="scientific">Carnegiea gigantea</name>
    <dbReference type="NCBI Taxonomy" id="171969"/>
    <lineage>
        <taxon>Eukaryota</taxon>
        <taxon>Viridiplantae</taxon>
        <taxon>Streptophyta</taxon>
        <taxon>Embryophyta</taxon>
        <taxon>Tracheophyta</taxon>
        <taxon>Spermatophyta</taxon>
        <taxon>Magnoliopsida</taxon>
        <taxon>eudicotyledons</taxon>
        <taxon>Gunneridae</taxon>
        <taxon>Pentapetalae</taxon>
        <taxon>Caryophyllales</taxon>
        <taxon>Cactineae</taxon>
        <taxon>Cactaceae</taxon>
        <taxon>Cactoideae</taxon>
        <taxon>Echinocereeae</taxon>
        <taxon>Carnegiea</taxon>
    </lineage>
</organism>
<dbReference type="OrthoDB" id="958254at2759"/>